<dbReference type="PROSITE" id="PS50066">
    <property type="entry name" value="MADS_BOX_2"/>
    <property type="match status" value="1"/>
</dbReference>
<evidence type="ECO:0000313" key="7">
    <source>
        <dbReference type="Proteomes" id="UP000504610"/>
    </source>
</evidence>
<dbReference type="GO" id="GO:0005634">
    <property type="term" value="C:nucleus"/>
    <property type="evidence" value="ECO:0007669"/>
    <property type="project" value="UniProtKB-SubCell"/>
</dbReference>
<organism evidence="7 8">
    <name type="scientific">Raphanus sativus</name>
    <name type="common">Radish</name>
    <name type="synonym">Raphanus raphanistrum var. sativus</name>
    <dbReference type="NCBI Taxonomy" id="3726"/>
    <lineage>
        <taxon>Eukaryota</taxon>
        <taxon>Viridiplantae</taxon>
        <taxon>Streptophyta</taxon>
        <taxon>Embryophyta</taxon>
        <taxon>Tracheophyta</taxon>
        <taxon>Spermatophyta</taxon>
        <taxon>Magnoliopsida</taxon>
        <taxon>eudicotyledons</taxon>
        <taxon>Gunneridae</taxon>
        <taxon>Pentapetalae</taxon>
        <taxon>rosids</taxon>
        <taxon>malvids</taxon>
        <taxon>Brassicales</taxon>
        <taxon>Brassicaceae</taxon>
        <taxon>Brassiceae</taxon>
        <taxon>Raphanus</taxon>
    </lineage>
</organism>
<reference evidence="8" key="2">
    <citation type="submission" date="2025-08" db="UniProtKB">
        <authorList>
            <consortium name="RefSeq"/>
        </authorList>
    </citation>
    <scope>IDENTIFICATION</scope>
    <source>
        <tissue evidence="8">Leaf</tissue>
    </source>
</reference>
<reference evidence="7" key="1">
    <citation type="journal article" date="2019" name="Database">
        <title>The radish genome database (RadishGD): an integrated information resource for radish genomics.</title>
        <authorList>
            <person name="Yu H.J."/>
            <person name="Baek S."/>
            <person name="Lee Y.J."/>
            <person name="Cho A."/>
            <person name="Mun J.H."/>
        </authorList>
    </citation>
    <scope>NUCLEOTIDE SEQUENCE [LARGE SCALE GENOMIC DNA]</scope>
    <source>
        <strain evidence="7">cv. WK10039</strain>
    </source>
</reference>
<evidence type="ECO:0000313" key="8">
    <source>
        <dbReference type="RefSeq" id="XP_018459667.1"/>
    </source>
</evidence>
<sequence length="270" mass="31127">MTRKICRSKLSVRKDTFFKARAKTVLKKAYELSELCGVNLCIICYDREGSLVTTWPENDEAFCRSHYINKAQVKATAERFSRLSEQERNKKSTNLSRFLNKKMMDEKKASLKANDNKFSKEVFVFEDSLETRLGLFQQKITELVDDDDHGLVVSTDLPTTSLNQPSNFSILLFNHDSGTFTQLVNSSTLPPCFEQPVIPCNQDYGTNYLDLLLAEQDMRSCNNFDLPIPPHPMMHTQTSMFRQFDHQFMQTQQGMIPYNQSSGYPTMMFS</sequence>
<accession>A0A6J0LI23</accession>
<dbReference type="Gene3D" id="3.40.1810.10">
    <property type="entry name" value="Transcription factor, MADS-box"/>
    <property type="match status" value="1"/>
</dbReference>
<dbReference type="Pfam" id="PF00319">
    <property type="entry name" value="SRF-TF"/>
    <property type="match status" value="1"/>
</dbReference>
<dbReference type="GO" id="GO:0046983">
    <property type="term" value="F:protein dimerization activity"/>
    <property type="evidence" value="ECO:0007669"/>
    <property type="project" value="InterPro"/>
</dbReference>
<feature type="domain" description="MADS-box" evidence="6">
    <location>
        <begin position="4"/>
        <end position="51"/>
    </location>
</feature>
<dbReference type="OrthoDB" id="1097706at2759"/>
<dbReference type="SUPFAM" id="SSF55455">
    <property type="entry name" value="SRF-like"/>
    <property type="match status" value="1"/>
</dbReference>
<dbReference type="SMART" id="SM00432">
    <property type="entry name" value="MADS"/>
    <property type="match status" value="1"/>
</dbReference>
<keyword evidence="5" id="KW-0539">Nucleus</keyword>
<keyword evidence="4" id="KW-0804">Transcription</keyword>
<evidence type="ECO:0000256" key="5">
    <source>
        <dbReference type="ARBA" id="ARBA00023242"/>
    </source>
</evidence>
<dbReference type="AlphaFoldDB" id="A0A6J0LI23"/>
<dbReference type="GO" id="GO:0003677">
    <property type="term" value="F:DNA binding"/>
    <property type="evidence" value="ECO:0007669"/>
    <property type="project" value="UniProtKB-KW"/>
</dbReference>
<keyword evidence="7" id="KW-1185">Reference proteome</keyword>
<keyword evidence="3" id="KW-0238">DNA-binding</keyword>
<evidence type="ECO:0000256" key="1">
    <source>
        <dbReference type="ARBA" id="ARBA00004123"/>
    </source>
</evidence>
<gene>
    <name evidence="8" type="primary">LOC108830563</name>
</gene>
<evidence type="ECO:0000256" key="2">
    <source>
        <dbReference type="ARBA" id="ARBA00023015"/>
    </source>
</evidence>
<protein>
    <submittedName>
        <fullName evidence="8">Agamous-like MADS-box protein AGL93</fullName>
    </submittedName>
</protein>
<name>A0A6J0LI23_RAPSA</name>
<proteinExistence type="predicted"/>
<comment type="subcellular location">
    <subcellularLocation>
        <location evidence="1">Nucleus</location>
    </subcellularLocation>
</comment>
<dbReference type="KEGG" id="rsz:108830563"/>
<evidence type="ECO:0000259" key="6">
    <source>
        <dbReference type="PROSITE" id="PS50066"/>
    </source>
</evidence>
<evidence type="ECO:0000256" key="3">
    <source>
        <dbReference type="ARBA" id="ARBA00023125"/>
    </source>
</evidence>
<dbReference type="Proteomes" id="UP000504610">
    <property type="component" value="Chromosome 6"/>
</dbReference>
<dbReference type="GeneID" id="108830563"/>
<dbReference type="InterPro" id="IPR002100">
    <property type="entry name" value="TF_MADSbox"/>
</dbReference>
<evidence type="ECO:0000256" key="4">
    <source>
        <dbReference type="ARBA" id="ARBA00023163"/>
    </source>
</evidence>
<keyword evidence="2" id="KW-0805">Transcription regulation</keyword>
<dbReference type="InterPro" id="IPR036879">
    <property type="entry name" value="TF_MADSbox_sf"/>
</dbReference>
<dbReference type="RefSeq" id="XP_018459667.1">
    <property type="nucleotide sequence ID" value="XM_018604165.1"/>
</dbReference>